<keyword evidence="1" id="KW-0540">Nuclease</keyword>
<sequence>MRCQLCDRACDRLTLHHLTPRQHSKRKKQDPGPTVEICAACHKQIHVLFENAYLARELNTLEKLASHPQMARFLIWIRKQDANKRIKAYRGR</sequence>
<dbReference type="PANTHER" id="PTHR37827:SF1">
    <property type="entry name" value="HNH DOMAIN-CONTAINING PROTEIN"/>
    <property type="match status" value="1"/>
</dbReference>
<evidence type="ECO:0000313" key="1">
    <source>
        <dbReference type="EMBL" id="MFE4105429.1"/>
    </source>
</evidence>
<gene>
    <name evidence="1" type="ORF">ACFVKH_04000</name>
</gene>
<comment type="caution">
    <text evidence="1">The sequence shown here is derived from an EMBL/GenBank/DDBJ whole genome shotgun (WGS) entry which is preliminary data.</text>
</comment>
<proteinExistence type="predicted"/>
<name>A0ABW6IDG0_9CYAN</name>
<keyword evidence="2" id="KW-1185">Reference proteome</keyword>
<dbReference type="RefSeq" id="WP_377961969.1">
    <property type="nucleotide sequence ID" value="NZ_JBHZOL010000023.1"/>
</dbReference>
<protein>
    <submittedName>
        <fullName evidence="1">HNH endonuclease</fullName>
    </submittedName>
</protein>
<accession>A0ABW6IDG0</accession>
<keyword evidence="1" id="KW-0255">Endonuclease</keyword>
<dbReference type="PANTHER" id="PTHR37827">
    <property type="entry name" value="TUDOR DOMAIN-CONTAINING PROTEIN"/>
    <property type="match status" value="1"/>
</dbReference>
<dbReference type="EMBL" id="JBHZOL010000023">
    <property type="protein sequence ID" value="MFE4105429.1"/>
    <property type="molecule type" value="Genomic_DNA"/>
</dbReference>
<reference evidence="1 2" key="1">
    <citation type="submission" date="2024-10" db="EMBL/GenBank/DDBJ databases">
        <authorList>
            <person name="Ratan Roy A."/>
            <person name="Morales Sandoval P.H."/>
            <person name="De Los Santos Villalobos S."/>
            <person name="Chakraborty S."/>
            <person name="Mukherjee J."/>
        </authorList>
    </citation>
    <scope>NUCLEOTIDE SEQUENCE [LARGE SCALE GENOMIC DNA]</scope>
    <source>
        <strain evidence="1 2">S1</strain>
    </source>
</reference>
<dbReference type="Proteomes" id="UP001600165">
    <property type="component" value="Unassembled WGS sequence"/>
</dbReference>
<dbReference type="GO" id="GO:0004519">
    <property type="term" value="F:endonuclease activity"/>
    <property type="evidence" value="ECO:0007669"/>
    <property type="project" value="UniProtKB-KW"/>
</dbReference>
<evidence type="ECO:0000313" key="2">
    <source>
        <dbReference type="Proteomes" id="UP001600165"/>
    </source>
</evidence>
<organism evidence="1 2">
    <name type="scientific">Almyronema epifaneia S1</name>
    <dbReference type="NCBI Taxonomy" id="2991925"/>
    <lineage>
        <taxon>Bacteria</taxon>
        <taxon>Bacillati</taxon>
        <taxon>Cyanobacteriota</taxon>
        <taxon>Cyanophyceae</taxon>
        <taxon>Nodosilineales</taxon>
        <taxon>Nodosilineaceae</taxon>
        <taxon>Almyronema</taxon>
        <taxon>Almyronema epifaneia</taxon>
    </lineage>
</organism>
<keyword evidence="1" id="KW-0378">Hydrolase</keyword>